<feature type="region of interest" description="Disordered" evidence="6">
    <location>
        <begin position="537"/>
        <end position="568"/>
    </location>
</feature>
<keyword evidence="3" id="KW-0378">Hydrolase</keyword>
<feature type="compositionally biased region" description="Polar residues" evidence="6">
    <location>
        <begin position="557"/>
        <end position="568"/>
    </location>
</feature>
<reference evidence="8 9" key="1">
    <citation type="journal article" date="2022" name="G3 (Bethesda)">
        <title>Enemy or ally: a genomic approach to elucidate the lifestyle of Phyllosticta citrichinaensis.</title>
        <authorList>
            <person name="Buijs V.A."/>
            <person name="Groenewald J.Z."/>
            <person name="Haridas S."/>
            <person name="LaButti K.M."/>
            <person name="Lipzen A."/>
            <person name="Martin F.M."/>
            <person name="Barry K."/>
            <person name="Grigoriev I.V."/>
            <person name="Crous P.W."/>
            <person name="Seidl M.F."/>
        </authorList>
    </citation>
    <scope>NUCLEOTIDE SEQUENCE [LARGE SCALE GENOMIC DNA]</scope>
    <source>
        <strain evidence="8 9">CBS 129764</strain>
    </source>
</reference>
<comment type="caution">
    <text evidence="8">The sequence shown here is derived from an EMBL/GenBank/DDBJ whole genome shotgun (WGS) entry which is preliminary data.</text>
</comment>
<comment type="similarity">
    <text evidence="1">Belongs to the peptidase C48 family.</text>
</comment>
<dbReference type="PANTHER" id="PTHR12606:SF141">
    <property type="entry name" value="GH15225P-RELATED"/>
    <property type="match status" value="1"/>
</dbReference>
<accession>A0ABR1XPB1</accession>
<feature type="compositionally biased region" description="Polar residues" evidence="6">
    <location>
        <begin position="106"/>
        <end position="122"/>
    </location>
</feature>
<feature type="domain" description="Ubiquitin-like protease family profile" evidence="7">
    <location>
        <begin position="709"/>
        <end position="885"/>
    </location>
</feature>
<evidence type="ECO:0000256" key="5">
    <source>
        <dbReference type="SAM" id="Coils"/>
    </source>
</evidence>
<feature type="compositionally biased region" description="Low complexity" evidence="6">
    <location>
        <begin position="381"/>
        <end position="390"/>
    </location>
</feature>
<keyword evidence="4" id="KW-0788">Thiol protease</keyword>
<dbReference type="Proteomes" id="UP001456524">
    <property type="component" value="Unassembled WGS sequence"/>
</dbReference>
<feature type="compositionally biased region" description="Low complexity" evidence="6">
    <location>
        <begin position="537"/>
        <end position="550"/>
    </location>
</feature>
<keyword evidence="2" id="KW-0645">Protease</keyword>
<evidence type="ECO:0000256" key="3">
    <source>
        <dbReference type="ARBA" id="ARBA00022801"/>
    </source>
</evidence>
<feature type="compositionally biased region" description="Pro residues" evidence="6">
    <location>
        <begin position="396"/>
        <end position="405"/>
    </location>
</feature>
<feature type="coiled-coil region" evidence="5">
    <location>
        <begin position="605"/>
        <end position="663"/>
    </location>
</feature>
<evidence type="ECO:0000313" key="8">
    <source>
        <dbReference type="EMBL" id="KAK8161871.1"/>
    </source>
</evidence>
<name>A0ABR1XPB1_9PEZI</name>
<dbReference type="PROSITE" id="PS50600">
    <property type="entry name" value="ULP_PROTEASE"/>
    <property type="match status" value="1"/>
</dbReference>
<dbReference type="EMBL" id="JBBWUH010000007">
    <property type="protein sequence ID" value="KAK8161871.1"/>
    <property type="molecule type" value="Genomic_DNA"/>
</dbReference>
<dbReference type="SUPFAM" id="SSF54001">
    <property type="entry name" value="Cysteine proteinases"/>
    <property type="match status" value="1"/>
</dbReference>
<gene>
    <name evidence="8" type="ORF">IWX90DRAFT_283200</name>
</gene>
<feature type="compositionally biased region" description="Polar residues" evidence="6">
    <location>
        <begin position="84"/>
        <end position="98"/>
    </location>
</feature>
<dbReference type="PANTHER" id="PTHR12606">
    <property type="entry name" value="SENTRIN/SUMO-SPECIFIC PROTEASE"/>
    <property type="match status" value="1"/>
</dbReference>
<evidence type="ECO:0000256" key="6">
    <source>
        <dbReference type="SAM" id="MobiDB-lite"/>
    </source>
</evidence>
<evidence type="ECO:0000256" key="1">
    <source>
        <dbReference type="ARBA" id="ARBA00005234"/>
    </source>
</evidence>
<dbReference type="InterPro" id="IPR003653">
    <property type="entry name" value="Peptidase_C48_C"/>
</dbReference>
<feature type="compositionally biased region" description="Polar residues" evidence="6">
    <location>
        <begin position="32"/>
        <end position="71"/>
    </location>
</feature>
<feature type="region of interest" description="Disordered" evidence="6">
    <location>
        <begin position="381"/>
        <end position="406"/>
    </location>
</feature>
<protein>
    <recommendedName>
        <fullName evidence="7">Ubiquitin-like protease family profile domain-containing protein</fullName>
    </recommendedName>
</protein>
<dbReference type="Gene3D" id="3.40.395.10">
    <property type="entry name" value="Adenoviral Proteinase, Chain A"/>
    <property type="match status" value="1"/>
</dbReference>
<organism evidence="8 9">
    <name type="scientific">Phyllosticta citrichinensis</name>
    <dbReference type="NCBI Taxonomy" id="1130410"/>
    <lineage>
        <taxon>Eukaryota</taxon>
        <taxon>Fungi</taxon>
        <taxon>Dikarya</taxon>
        <taxon>Ascomycota</taxon>
        <taxon>Pezizomycotina</taxon>
        <taxon>Dothideomycetes</taxon>
        <taxon>Dothideomycetes incertae sedis</taxon>
        <taxon>Botryosphaeriales</taxon>
        <taxon>Phyllostictaceae</taxon>
        <taxon>Phyllosticta</taxon>
    </lineage>
</organism>
<sequence length="934" mass="103109">MAGHFGQYGTNWLHESHMLQQQFPTGSMLRRPSTQNSTPNLHTQNNRATDPSASRGAQSPASSNMDWTPTQPATIFSKSFATNSTTHYQPSGGLNCQPNRKLPAGNKNNFSHIPTRNATETRPITYANARQTFDRPSSELVKLLRANRGQQLENGQAQHIHPRDAHANHMKLHVDRNSNRPRLPIDSTRPYCPTNLPPSTQHDPTVKPVAQVPAIPVASSNHPQIRRLLNPQSPTAKYVHPCTTQMGTPQLASAIPGGFPTTPNKRSFDDYATEKDIKPTLASQLPITGREDFVKLSPSETNAPMGIFKALHWVTEAASGWFSRFVQTNYPDALVASKSQKRRKTMPGAFPESVAMVDDMPPVEQLSVEQPVEQTKFLPSSIPAAHAPSPVLSQPPARPTTPPPAIQSARKYLWSSPGLGSCLSPTHEKAKEQLSIQRRSRTLRTQLNKDVVPHSYGLSEMIQRKQAHSIPARAALRQSTRLEGRAWPRVRREPSLEELRLGLSLSSVGVSSAASASRAHGLSPRVAIKAPEEKPFGSSLILSPSRSSGRYAESESRPTSSGSDSSVIMSPSDVAKEAATSLELVPIPTDVDLSFVDGELQRSMKSTCEKLAAEEERKVQQLEEKAREERRALEEKHAKERAEREAREAAAAAAEAARAAEREAALKAMTDEERWVLDRSSGLFRALPQAHAITLENLAQKSDAYDIKGNFKSKDLRSMIGSNRPWLNDEAVCKATDMLCLRANEKAGFSKQVKARGQPAPFHAYTPMWYTSINSFGESSMKSWGRRANHLGENLFQTQAVFLPICDGFHWRLVVIFGQKRTMHYFDSLGGPAGKYINTAKRLMSVFMGEHWNESDWTVIQEQNSPRQGNGSDCGMFVIVNTANILRGRAVLPSSYDSEPAVIDHARRWFACAIVNGGFTGDFDWEDEAGSVMA</sequence>
<keyword evidence="5" id="KW-0175">Coiled coil</keyword>
<feature type="region of interest" description="Disordered" evidence="6">
    <location>
        <begin position="23"/>
        <end position="71"/>
    </location>
</feature>
<proteinExistence type="inferred from homology"/>
<dbReference type="Pfam" id="PF02902">
    <property type="entry name" value="Peptidase_C48"/>
    <property type="match status" value="1"/>
</dbReference>
<dbReference type="InterPro" id="IPR038765">
    <property type="entry name" value="Papain-like_cys_pep_sf"/>
</dbReference>
<evidence type="ECO:0000313" key="9">
    <source>
        <dbReference type="Proteomes" id="UP001456524"/>
    </source>
</evidence>
<evidence type="ECO:0000256" key="2">
    <source>
        <dbReference type="ARBA" id="ARBA00022670"/>
    </source>
</evidence>
<feature type="region of interest" description="Disordered" evidence="6">
    <location>
        <begin position="84"/>
        <end position="122"/>
    </location>
</feature>
<evidence type="ECO:0000256" key="4">
    <source>
        <dbReference type="ARBA" id="ARBA00022807"/>
    </source>
</evidence>
<keyword evidence="9" id="KW-1185">Reference proteome</keyword>
<evidence type="ECO:0000259" key="7">
    <source>
        <dbReference type="PROSITE" id="PS50600"/>
    </source>
</evidence>